<reference evidence="1 2" key="1">
    <citation type="submission" date="2021-06" db="EMBL/GenBank/DDBJ databases">
        <authorList>
            <person name="Kallberg Y."/>
            <person name="Tangrot J."/>
            <person name="Rosling A."/>
        </authorList>
    </citation>
    <scope>NUCLEOTIDE SEQUENCE [LARGE SCALE GENOMIC DNA]</scope>
    <source>
        <strain evidence="1 2">120-4 pot B 10/14</strain>
    </source>
</reference>
<organism evidence="1 2">
    <name type="scientific">Gigaspora margarita</name>
    <dbReference type="NCBI Taxonomy" id="4874"/>
    <lineage>
        <taxon>Eukaryota</taxon>
        <taxon>Fungi</taxon>
        <taxon>Fungi incertae sedis</taxon>
        <taxon>Mucoromycota</taxon>
        <taxon>Glomeromycotina</taxon>
        <taxon>Glomeromycetes</taxon>
        <taxon>Diversisporales</taxon>
        <taxon>Gigasporaceae</taxon>
        <taxon>Gigaspora</taxon>
    </lineage>
</organism>
<accession>A0ABN7VKL5</accession>
<proteinExistence type="predicted"/>
<evidence type="ECO:0000313" key="1">
    <source>
        <dbReference type="EMBL" id="CAG8776897.1"/>
    </source>
</evidence>
<name>A0ABN7VKL5_GIGMA</name>
<dbReference type="EMBL" id="CAJVQB010015838">
    <property type="protein sequence ID" value="CAG8776897.1"/>
    <property type="molecule type" value="Genomic_DNA"/>
</dbReference>
<dbReference type="Proteomes" id="UP000789901">
    <property type="component" value="Unassembled WGS sequence"/>
</dbReference>
<protein>
    <submittedName>
        <fullName evidence="1">44798_t:CDS:1</fullName>
    </submittedName>
</protein>
<sequence>ESSNLLQKLLEKIIKYNEKLEEKYLNREKLACNDTLLVLENKPSIHLNEDNKGELEVTELDPESYMKPDAYSSELDTVLVKIIKD</sequence>
<keyword evidence="2" id="KW-1185">Reference proteome</keyword>
<feature type="non-terminal residue" evidence="1">
    <location>
        <position position="1"/>
    </location>
</feature>
<evidence type="ECO:0000313" key="2">
    <source>
        <dbReference type="Proteomes" id="UP000789901"/>
    </source>
</evidence>
<comment type="caution">
    <text evidence="1">The sequence shown here is derived from an EMBL/GenBank/DDBJ whole genome shotgun (WGS) entry which is preliminary data.</text>
</comment>
<gene>
    <name evidence="1" type="ORF">GMARGA_LOCUS19190</name>
</gene>